<keyword evidence="10" id="KW-1185">Reference proteome</keyword>
<proteinExistence type="inferred from homology"/>
<evidence type="ECO:0000256" key="1">
    <source>
        <dbReference type="ARBA" id="ARBA00004651"/>
    </source>
</evidence>
<keyword evidence="3" id="KW-1003">Cell membrane</keyword>
<feature type="transmembrane region" description="Helical" evidence="7">
    <location>
        <begin position="31"/>
        <end position="52"/>
    </location>
</feature>
<dbReference type="PANTHER" id="PTHR30506">
    <property type="entry name" value="INNER MEMBRANE PROTEIN"/>
    <property type="match status" value="1"/>
</dbReference>
<dbReference type="AlphaFoldDB" id="A0AAE3XMA7"/>
<evidence type="ECO:0000256" key="7">
    <source>
        <dbReference type="SAM" id="Phobius"/>
    </source>
</evidence>
<protein>
    <submittedName>
        <fullName evidence="9">Membrane protein YeiH</fullName>
    </submittedName>
</protein>
<evidence type="ECO:0000313" key="10">
    <source>
        <dbReference type="Proteomes" id="UP001185092"/>
    </source>
</evidence>
<evidence type="ECO:0000259" key="8">
    <source>
        <dbReference type="Pfam" id="PF03458"/>
    </source>
</evidence>
<comment type="caution">
    <text evidence="9">The sequence shown here is derived from an EMBL/GenBank/DDBJ whole genome shotgun (WGS) entry which is preliminary data.</text>
</comment>
<reference evidence="9" key="1">
    <citation type="submission" date="2023-07" db="EMBL/GenBank/DDBJ databases">
        <title>Genomic Encyclopedia of Type Strains, Phase IV (KMG-IV): sequencing the most valuable type-strain genomes for metagenomic binning, comparative biology and taxonomic classification.</title>
        <authorList>
            <person name="Goeker M."/>
        </authorList>
    </citation>
    <scope>NUCLEOTIDE SEQUENCE</scope>
    <source>
        <strain evidence="9">DSM 26174</strain>
    </source>
</reference>
<gene>
    <name evidence="9" type="ORF">HNQ88_002615</name>
</gene>
<evidence type="ECO:0000256" key="6">
    <source>
        <dbReference type="ARBA" id="ARBA00023136"/>
    </source>
</evidence>
<feature type="transmembrane region" description="Helical" evidence="7">
    <location>
        <begin position="149"/>
        <end position="167"/>
    </location>
</feature>
<evidence type="ECO:0000256" key="3">
    <source>
        <dbReference type="ARBA" id="ARBA00022475"/>
    </source>
</evidence>
<feature type="domain" description="Glycine transporter" evidence="8">
    <location>
        <begin position="92"/>
        <end position="164"/>
    </location>
</feature>
<dbReference type="InterPro" id="IPR005115">
    <property type="entry name" value="Gly_transporter"/>
</dbReference>
<dbReference type="EMBL" id="JAVDQD010000003">
    <property type="protein sequence ID" value="MDR6239567.1"/>
    <property type="molecule type" value="Genomic_DNA"/>
</dbReference>
<keyword evidence="5 7" id="KW-1133">Transmembrane helix</keyword>
<keyword evidence="6 7" id="KW-0472">Membrane</keyword>
<evidence type="ECO:0000256" key="4">
    <source>
        <dbReference type="ARBA" id="ARBA00022692"/>
    </source>
</evidence>
<feature type="domain" description="Glycine transporter" evidence="8">
    <location>
        <begin position="6"/>
        <end position="80"/>
    </location>
</feature>
<evidence type="ECO:0000256" key="2">
    <source>
        <dbReference type="ARBA" id="ARBA00008193"/>
    </source>
</evidence>
<dbReference type="GO" id="GO:0005886">
    <property type="term" value="C:plasma membrane"/>
    <property type="evidence" value="ECO:0007669"/>
    <property type="project" value="UniProtKB-SubCell"/>
</dbReference>
<evidence type="ECO:0000256" key="5">
    <source>
        <dbReference type="ARBA" id="ARBA00022989"/>
    </source>
</evidence>
<dbReference type="Pfam" id="PF03458">
    <property type="entry name" value="Gly_transporter"/>
    <property type="match status" value="2"/>
</dbReference>
<sequence length="201" mass="22042">MNSLYVLDLIGTFVFAISGTRAAADKNMDLFGAAFIGFTTALGGGTIRDILLGTQPVNWFYDETYLWVILSAVIFTYLFNSLTHKLKATLFLFDTIGLGVFTIIGIEKSINLGITPPYALIMGMVSAVVGGIIRDTFCNEIPLIFRKEIYATACLIGGSVLLILTQFYQINNIASYILAILIVLAIRIAAIKWELKLPTLN</sequence>
<feature type="transmembrane region" description="Helical" evidence="7">
    <location>
        <begin position="89"/>
        <end position="106"/>
    </location>
</feature>
<organism evidence="9 10">
    <name type="scientific">Aureibacter tunicatorum</name>
    <dbReference type="NCBI Taxonomy" id="866807"/>
    <lineage>
        <taxon>Bacteria</taxon>
        <taxon>Pseudomonadati</taxon>
        <taxon>Bacteroidota</taxon>
        <taxon>Cytophagia</taxon>
        <taxon>Cytophagales</taxon>
        <taxon>Persicobacteraceae</taxon>
        <taxon>Aureibacter</taxon>
    </lineage>
</organism>
<name>A0AAE3XMA7_9BACT</name>
<feature type="transmembrane region" description="Helical" evidence="7">
    <location>
        <begin position="173"/>
        <end position="190"/>
    </location>
</feature>
<feature type="transmembrane region" description="Helical" evidence="7">
    <location>
        <begin position="118"/>
        <end position="137"/>
    </location>
</feature>
<feature type="transmembrane region" description="Helical" evidence="7">
    <location>
        <begin position="6"/>
        <end position="24"/>
    </location>
</feature>
<keyword evidence="4 7" id="KW-0812">Transmembrane</keyword>
<dbReference type="PANTHER" id="PTHR30506:SF3">
    <property type="entry name" value="UPF0126 INNER MEMBRANE PROTEIN YADS-RELATED"/>
    <property type="match status" value="1"/>
</dbReference>
<accession>A0AAE3XMA7</accession>
<dbReference type="Proteomes" id="UP001185092">
    <property type="component" value="Unassembled WGS sequence"/>
</dbReference>
<comment type="similarity">
    <text evidence="2">Belongs to the UPF0126 family.</text>
</comment>
<dbReference type="RefSeq" id="WP_309939263.1">
    <property type="nucleotide sequence ID" value="NZ_AP025305.1"/>
</dbReference>
<feature type="transmembrane region" description="Helical" evidence="7">
    <location>
        <begin position="64"/>
        <end position="82"/>
    </location>
</feature>
<comment type="subcellular location">
    <subcellularLocation>
        <location evidence="1">Cell membrane</location>
        <topology evidence="1">Multi-pass membrane protein</topology>
    </subcellularLocation>
</comment>
<evidence type="ECO:0000313" key="9">
    <source>
        <dbReference type="EMBL" id="MDR6239567.1"/>
    </source>
</evidence>